<organism evidence="2 3">
    <name type="scientific">Cotesia glomerata</name>
    <name type="common">Lepidopteran parasitic wasp</name>
    <name type="synonym">Apanteles glomeratus</name>
    <dbReference type="NCBI Taxonomy" id="32391"/>
    <lineage>
        <taxon>Eukaryota</taxon>
        <taxon>Metazoa</taxon>
        <taxon>Ecdysozoa</taxon>
        <taxon>Arthropoda</taxon>
        <taxon>Hexapoda</taxon>
        <taxon>Insecta</taxon>
        <taxon>Pterygota</taxon>
        <taxon>Neoptera</taxon>
        <taxon>Endopterygota</taxon>
        <taxon>Hymenoptera</taxon>
        <taxon>Apocrita</taxon>
        <taxon>Ichneumonoidea</taxon>
        <taxon>Braconidae</taxon>
        <taxon>Microgastrinae</taxon>
        <taxon>Cotesia</taxon>
    </lineage>
</organism>
<gene>
    <name evidence="2" type="ORF">KQX54_020313</name>
</gene>
<feature type="compositionally biased region" description="Polar residues" evidence="1">
    <location>
        <begin position="200"/>
        <end position="209"/>
    </location>
</feature>
<dbReference type="Proteomes" id="UP000826195">
    <property type="component" value="Unassembled WGS sequence"/>
</dbReference>
<reference evidence="2 3" key="1">
    <citation type="journal article" date="2021" name="J. Hered.">
        <title>A chromosome-level genome assembly of the parasitoid wasp, Cotesia glomerata (Hymenoptera: Braconidae).</title>
        <authorList>
            <person name="Pinto B.J."/>
            <person name="Weis J.J."/>
            <person name="Gamble T."/>
            <person name="Ode P.J."/>
            <person name="Paul R."/>
            <person name="Zaspel J.M."/>
        </authorList>
    </citation>
    <scope>NUCLEOTIDE SEQUENCE [LARGE SCALE GENOMIC DNA]</scope>
    <source>
        <strain evidence="2">CgM1</strain>
    </source>
</reference>
<evidence type="ECO:0000313" key="2">
    <source>
        <dbReference type="EMBL" id="KAH0555597.1"/>
    </source>
</evidence>
<feature type="compositionally biased region" description="Polar residues" evidence="1">
    <location>
        <begin position="158"/>
        <end position="171"/>
    </location>
</feature>
<evidence type="ECO:0000256" key="1">
    <source>
        <dbReference type="SAM" id="MobiDB-lite"/>
    </source>
</evidence>
<dbReference type="AlphaFoldDB" id="A0AAV7IR02"/>
<feature type="region of interest" description="Disordered" evidence="1">
    <location>
        <begin position="158"/>
        <end position="209"/>
    </location>
</feature>
<comment type="caution">
    <text evidence="2">The sequence shown here is derived from an EMBL/GenBank/DDBJ whole genome shotgun (WGS) entry which is preliminary data.</text>
</comment>
<evidence type="ECO:0000313" key="3">
    <source>
        <dbReference type="Proteomes" id="UP000826195"/>
    </source>
</evidence>
<name>A0AAV7IR02_COTGL</name>
<protein>
    <submittedName>
        <fullName evidence="2">Uncharacterized protein</fullName>
    </submittedName>
</protein>
<sequence>MCLTKAKLLNKKILDSKSPTKKKAITSLFRRVITGPQLQASAVKDPTVPKQEEKRKIAEHNLLSDIGEYVPPTKKRRIVHQSKIIEPNKTSVLEIMELLDLAYADEQKKKKIEKMKEAAQKERRRKVAENVRCQMFIAQREAMIERDTYGEVNSEFTIENSRQSSTAQVSGESKVDEAEVEDLEGINRGDSDKVRRQEATSKCSSGVND</sequence>
<dbReference type="EMBL" id="JAHXZJ010001119">
    <property type="protein sequence ID" value="KAH0555597.1"/>
    <property type="molecule type" value="Genomic_DNA"/>
</dbReference>
<keyword evidence="3" id="KW-1185">Reference proteome</keyword>
<accession>A0AAV7IR02</accession>
<feature type="compositionally biased region" description="Basic and acidic residues" evidence="1">
    <location>
        <begin position="185"/>
        <end position="199"/>
    </location>
</feature>
<proteinExistence type="predicted"/>